<comment type="subcellular location">
    <subcellularLocation>
        <location evidence="1">Nucleus</location>
    </subcellularLocation>
</comment>
<keyword evidence="3" id="KW-0677">Repeat</keyword>
<evidence type="ECO:0008006" key="10">
    <source>
        <dbReference type="Google" id="ProtNLM"/>
    </source>
</evidence>
<gene>
    <name evidence="8" type="ORF">P7K49_003716</name>
</gene>
<dbReference type="SUPFAM" id="SSF50978">
    <property type="entry name" value="WD40 repeat-like"/>
    <property type="match status" value="1"/>
</dbReference>
<keyword evidence="4" id="KW-0539">Nucleus</keyword>
<dbReference type="EMBL" id="JASSZA010000002">
    <property type="protein sequence ID" value="KAK2116830.1"/>
    <property type="molecule type" value="Genomic_DNA"/>
</dbReference>
<dbReference type="InterPro" id="IPR039896">
    <property type="entry name" value="Red-like"/>
</dbReference>
<evidence type="ECO:0000256" key="1">
    <source>
        <dbReference type="ARBA" id="ARBA00004123"/>
    </source>
</evidence>
<feature type="region of interest" description="Disordered" evidence="5">
    <location>
        <begin position="54"/>
        <end position="77"/>
    </location>
</feature>
<feature type="compositionally biased region" description="Basic residues" evidence="5">
    <location>
        <begin position="167"/>
        <end position="176"/>
    </location>
</feature>
<evidence type="ECO:0000259" key="6">
    <source>
        <dbReference type="Pfam" id="PF07807"/>
    </source>
</evidence>
<comment type="similarity">
    <text evidence="2">Belongs to the RED family.</text>
</comment>
<accession>A0ABQ9W5T5</accession>
<comment type="caution">
    <text evidence="8">The sequence shown here is derived from an EMBL/GenBank/DDBJ whole genome shotgun (WGS) entry which is preliminary data.</text>
</comment>
<feature type="domain" description="RED-like N-terminal" evidence="7">
    <location>
        <begin position="9"/>
        <end position="175"/>
    </location>
</feature>
<name>A0ABQ9W5T5_SAGOE</name>
<feature type="compositionally biased region" description="Acidic residues" evidence="5">
    <location>
        <begin position="516"/>
        <end position="527"/>
    </location>
</feature>
<evidence type="ECO:0000256" key="5">
    <source>
        <dbReference type="SAM" id="MobiDB-lite"/>
    </source>
</evidence>
<reference evidence="8 9" key="1">
    <citation type="submission" date="2023-05" db="EMBL/GenBank/DDBJ databases">
        <title>B98-5 Cell Line De Novo Hybrid Assembly: An Optical Mapping Approach.</title>
        <authorList>
            <person name="Kananen K."/>
            <person name="Auerbach J.A."/>
            <person name="Kautto E."/>
            <person name="Blachly J.S."/>
        </authorList>
    </citation>
    <scope>NUCLEOTIDE SEQUENCE [LARGE SCALE GENOMIC DNA]</scope>
    <source>
        <strain evidence="8">B95-8</strain>
        <tissue evidence="8">Cell line</tissue>
    </source>
</reference>
<feature type="region of interest" description="Disordered" evidence="5">
    <location>
        <begin position="455"/>
        <end position="484"/>
    </location>
</feature>
<evidence type="ECO:0000256" key="4">
    <source>
        <dbReference type="ARBA" id="ARBA00023242"/>
    </source>
</evidence>
<proteinExistence type="inferred from homology"/>
<dbReference type="InterPro" id="IPR015943">
    <property type="entry name" value="WD40/YVTN_repeat-like_dom_sf"/>
</dbReference>
<feature type="region of interest" description="Disordered" evidence="5">
    <location>
        <begin position="167"/>
        <end position="285"/>
    </location>
</feature>
<dbReference type="InterPro" id="IPR012492">
    <property type="entry name" value="RED_C"/>
</dbReference>
<feature type="compositionally biased region" description="Basic and acidic residues" evidence="5">
    <location>
        <begin position="205"/>
        <end position="268"/>
    </location>
</feature>
<dbReference type="InterPro" id="IPR001680">
    <property type="entry name" value="WD40_rpt"/>
</dbReference>
<evidence type="ECO:0000259" key="7">
    <source>
        <dbReference type="Pfam" id="PF07808"/>
    </source>
</evidence>
<evidence type="ECO:0000313" key="9">
    <source>
        <dbReference type="Proteomes" id="UP001266305"/>
    </source>
</evidence>
<evidence type="ECO:0000256" key="2">
    <source>
        <dbReference type="ARBA" id="ARBA00006660"/>
    </source>
</evidence>
<sequence length="890" mass="100461">MWPVSLYRDKSAAEKRRQLIQESKFLGGDMEHTHLVKGLDFALLQKVRAEIASKEKEEEELMEKPQKETKKDEDPENKIEFKTRLGRNVYRMLFKSKAYERNELFLPGRMAYVVDLDDEYADTDIPTTLIRSKADCPTMEAQTTLTTNDIVISKLTQILSYLRQGTRNKKLKKKDKGKLEEKKPPEADMNIFEDIGDYVPSTTKTPRDKERERYRERERDRERDRDRDRERERERDRERERERDREREEEKKRHSYFEKPKVDDEVRRGPLVPGGGGTFSGNEGKVGPWMLTKRMLKKPEDKKQLGDFFGMSNSYAECYPATMDDMAVDSDEEVDYSKMDQGNKKGPLGRWDFDTQEEYSEYMNNKEALPKAAFQYGIKMSEGRKTRRFKETNDKAELDRQWKKISAIIEKRKKMEADGEGTDGRTVYLAQTGPQQDKEVADLVGAVSLLRPTHTSSGTYLSRKFPDDTSGPARPPGGSGVSGYSFRGVGGSGADCPAAARLAVHPSMDRTCEERPAEEESDEEDPNSMEAPAQIRDTPEDIVLEAPASGLAFHPARDLLAAGDVDGDVFVFSYSCQEGETKELWSSGHHLKACRAVAFSQDGQKLITVSKDKAIHVLDVEQGRLERRVSKAHGAPINSLLLVDENVLATGDDMGSIRLWDQRKEGPFMDMRQHEEYIADMALDPAKKLLLTASGDGCLGVFNIKRRRFELLSEPQSGDLTSVTLMKCGKKVACGSSAGTIYLFNWNGFGATSDRFALRAESIDCMVPVTESLLCTGSTDGVIRAVNILPNRVVGSVGQHAGEPVEELALSHCGCFLASSGHDQRLKFWDMAQLRAVVVDDYRRRKKKGGPLRALSSKAWSTDDFFAGLREEAEDFMAQEKEEETGDDSD</sequence>
<protein>
    <recommendedName>
        <fullName evidence="10">Protein Red</fullName>
    </recommendedName>
</protein>
<dbReference type="Pfam" id="PF07808">
    <property type="entry name" value="RED_N"/>
    <property type="match status" value="1"/>
</dbReference>
<organism evidence="8 9">
    <name type="scientific">Saguinus oedipus</name>
    <name type="common">Cotton-top tamarin</name>
    <name type="synonym">Oedipomidas oedipus</name>
    <dbReference type="NCBI Taxonomy" id="9490"/>
    <lineage>
        <taxon>Eukaryota</taxon>
        <taxon>Metazoa</taxon>
        <taxon>Chordata</taxon>
        <taxon>Craniata</taxon>
        <taxon>Vertebrata</taxon>
        <taxon>Euteleostomi</taxon>
        <taxon>Mammalia</taxon>
        <taxon>Eutheria</taxon>
        <taxon>Euarchontoglires</taxon>
        <taxon>Primates</taxon>
        <taxon>Haplorrhini</taxon>
        <taxon>Platyrrhini</taxon>
        <taxon>Cebidae</taxon>
        <taxon>Callitrichinae</taxon>
        <taxon>Saguinus</taxon>
    </lineage>
</organism>
<feature type="compositionally biased region" description="Basic and acidic residues" evidence="5">
    <location>
        <begin position="177"/>
        <end position="186"/>
    </location>
</feature>
<dbReference type="InterPro" id="IPR036322">
    <property type="entry name" value="WD40_repeat_dom_sf"/>
</dbReference>
<feature type="region of interest" description="Disordered" evidence="5">
    <location>
        <begin position="507"/>
        <end position="539"/>
    </location>
</feature>
<evidence type="ECO:0000256" key="3">
    <source>
        <dbReference type="ARBA" id="ARBA00022737"/>
    </source>
</evidence>
<dbReference type="PANTHER" id="PTHR12765">
    <property type="entry name" value="RED PROTEIN IK FACTOR CYTOKINE IK"/>
    <property type="match status" value="1"/>
</dbReference>
<keyword evidence="9" id="KW-1185">Reference proteome</keyword>
<dbReference type="InterPro" id="IPR012916">
    <property type="entry name" value="RED_N"/>
</dbReference>
<dbReference type="Pfam" id="PF07807">
    <property type="entry name" value="RED_C"/>
    <property type="match status" value="1"/>
</dbReference>
<dbReference type="Gene3D" id="2.130.10.10">
    <property type="entry name" value="YVTN repeat-like/Quinoprotein amine dehydrogenase"/>
    <property type="match status" value="2"/>
</dbReference>
<dbReference type="Pfam" id="PF24796">
    <property type="entry name" value="WDR55"/>
    <property type="match status" value="1"/>
</dbReference>
<dbReference type="Proteomes" id="UP001266305">
    <property type="component" value="Unassembled WGS sequence"/>
</dbReference>
<evidence type="ECO:0000313" key="8">
    <source>
        <dbReference type="EMBL" id="KAK2116830.1"/>
    </source>
</evidence>
<dbReference type="SMART" id="SM00320">
    <property type="entry name" value="WD40"/>
    <property type="match status" value="6"/>
</dbReference>
<feature type="domain" description="Protein RED C-terminal" evidence="6">
    <location>
        <begin position="315"/>
        <end position="421"/>
    </location>
</feature>